<comment type="caution">
    <text evidence="2">The sequence shown here is derived from an EMBL/GenBank/DDBJ whole genome shotgun (WGS) entry which is preliminary data.</text>
</comment>
<dbReference type="RefSeq" id="WP_004999506.1">
    <property type="nucleotide sequence ID" value="NZ_CH672427.1"/>
</dbReference>
<name>A4BRR3_9GAMM</name>
<evidence type="ECO:0000256" key="1">
    <source>
        <dbReference type="SAM" id="MobiDB-lite"/>
    </source>
</evidence>
<dbReference type="AlphaFoldDB" id="A4BRR3"/>
<dbReference type="EMBL" id="AAOF01000007">
    <property type="protein sequence ID" value="EAR21634.1"/>
    <property type="molecule type" value="Genomic_DNA"/>
</dbReference>
<evidence type="ECO:0000313" key="2">
    <source>
        <dbReference type="EMBL" id="EAR21634.1"/>
    </source>
</evidence>
<keyword evidence="3" id="KW-1185">Reference proteome</keyword>
<accession>A4BRR3</accession>
<evidence type="ECO:0008006" key="4">
    <source>
        <dbReference type="Google" id="ProtNLM"/>
    </source>
</evidence>
<feature type="region of interest" description="Disordered" evidence="1">
    <location>
        <begin position="91"/>
        <end position="114"/>
    </location>
</feature>
<dbReference type="HOGENOM" id="CLU_2118469_0_0_6"/>
<gene>
    <name evidence="2" type="ORF">NB231_02668</name>
</gene>
<dbReference type="Proteomes" id="UP000003374">
    <property type="component" value="Unassembled WGS sequence"/>
</dbReference>
<proteinExistence type="predicted"/>
<dbReference type="STRING" id="314278.NB231_02668"/>
<evidence type="ECO:0000313" key="3">
    <source>
        <dbReference type="Proteomes" id="UP000003374"/>
    </source>
</evidence>
<dbReference type="InterPro" id="IPR021333">
    <property type="entry name" value="DUF2946"/>
</dbReference>
<organism evidence="2 3">
    <name type="scientific">Nitrococcus mobilis Nb-231</name>
    <dbReference type="NCBI Taxonomy" id="314278"/>
    <lineage>
        <taxon>Bacteria</taxon>
        <taxon>Pseudomonadati</taxon>
        <taxon>Pseudomonadota</taxon>
        <taxon>Gammaproteobacteria</taxon>
        <taxon>Chromatiales</taxon>
        <taxon>Ectothiorhodospiraceae</taxon>
        <taxon>Nitrococcus</taxon>
    </lineage>
</organism>
<sequence length="114" mass="12314">MDRYRLQSWAFVLVFAIAWAGVAGAMDLHGLSVTSADVAHLTKAKADSRGEQHGATEQPAQPAFYHCDHCQAHFLGTLTTQQSQPLLIRHSVTGTRPVAPTEVDLSPPETPPKA</sequence>
<dbReference type="Pfam" id="PF11162">
    <property type="entry name" value="DUF2946"/>
    <property type="match status" value="1"/>
</dbReference>
<reference evidence="2 3" key="1">
    <citation type="submission" date="2006-02" db="EMBL/GenBank/DDBJ databases">
        <authorList>
            <person name="Waterbury J."/>
            <person name="Ferriera S."/>
            <person name="Johnson J."/>
            <person name="Kravitz S."/>
            <person name="Halpern A."/>
            <person name="Remington K."/>
            <person name="Beeson K."/>
            <person name="Tran B."/>
            <person name="Rogers Y.-H."/>
            <person name="Friedman R."/>
            <person name="Venter J.C."/>
        </authorList>
    </citation>
    <scope>NUCLEOTIDE SEQUENCE [LARGE SCALE GENOMIC DNA]</scope>
    <source>
        <strain evidence="2 3">Nb-231</strain>
    </source>
</reference>
<protein>
    <recommendedName>
        <fullName evidence="4">DUF2946 domain-containing protein</fullName>
    </recommendedName>
</protein>